<evidence type="ECO:0000313" key="6">
    <source>
        <dbReference type="Proteomes" id="UP000726105"/>
    </source>
</evidence>
<organism evidence="4 6">
    <name type="scientific">Candidatus Phosphoribacter hodrii</name>
    <dbReference type="NCBI Taxonomy" id="2953743"/>
    <lineage>
        <taxon>Bacteria</taxon>
        <taxon>Bacillati</taxon>
        <taxon>Actinomycetota</taxon>
        <taxon>Actinomycetes</taxon>
        <taxon>Micrococcales</taxon>
        <taxon>Dermatophilaceae</taxon>
        <taxon>Candidatus Phosphoribacter</taxon>
    </lineage>
</organism>
<dbReference type="EMBL" id="JADIXZ010000001">
    <property type="protein sequence ID" value="MBK6299862.1"/>
    <property type="molecule type" value="Genomic_DNA"/>
</dbReference>
<keyword evidence="4" id="KW-0413">Isomerase</keyword>
<gene>
    <name evidence="3" type="ORF">IPF40_02005</name>
    <name evidence="4" type="ORF">IPI13_10270</name>
</gene>
<dbReference type="PANTHER" id="PTHR40758">
    <property type="entry name" value="CONSERVED PROTEIN"/>
    <property type="match status" value="1"/>
</dbReference>
<dbReference type="GO" id="GO:0046872">
    <property type="term" value="F:metal ion binding"/>
    <property type="evidence" value="ECO:0007669"/>
    <property type="project" value="InterPro"/>
</dbReference>
<dbReference type="GO" id="GO:0016853">
    <property type="term" value="F:isomerase activity"/>
    <property type="evidence" value="ECO:0007669"/>
    <property type="project" value="UniProtKB-KW"/>
</dbReference>
<dbReference type="Pfam" id="PF11716">
    <property type="entry name" value="MDMPI_N"/>
    <property type="match status" value="1"/>
</dbReference>
<dbReference type="Proteomes" id="UP000718281">
    <property type="component" value="Unassembled WGS sequence"/>
</dbReference>
<dbReference type="InterPro" id="IPR017517">
    <property type="entry name" value="Maleyloyr_isom"/>
</dbReference>
<proteinExistence type="predicted"/>
<evidence type="ECO:0000259" key="1">
    <source>
        <dbReference type="Pfam" id="PF07398"/>
    </source>
</evidence>
<feature type="domain" description="Mycothiol-dependent maleylpyruvate isomerase metal-binding" evidence="2">
    <location>
        <begin position="22"/>
        <end position="137"/>
    </location>
</feature>
<dbReference type="InterPro" id="IPR024344">
    <property type="entry name" value="MDMPI_metal-binding"/>
</dbReference>
<dbReference type="SUPFAM" id="SSF109854">
    <property type="entry name" value="DinB/YfiT-like putative metalloenzymes"/>
    <property type="match status" value="1"/>
</dbReference>
<dbReference type="InterPro" id="IPR010872">
    <property type="entry name" value="MDMPI_C-term_domain"/>
</dbReference>
<comment type="caution">
    <text evidence="4">The sequence shown here is derived from an EMBL/GenBank/DDBJ whole genome shotgun (WGS) entry which is preliminary data.</text>
</comment>
<dbReference type="InterPro" id="IPR034660">
    <property type="entry name" value="DinB/YfiT-like"/>
</dbReference>
<evidence type="ECO:0000313" key="4">
    <source>
        <dbReference type="EMBL" id="MBK7273521.1"/>
    </source>
</evidence>
<reference evidence="5 6" key="1">
    <citation type="submission" date="2020-10" db="EMBL/GenBank/DDBJ databases">
        <title>Connecting structure to function with the recovery of over 1000 high-quality activated sludge metagenome-assembled genomes encoding full-length rRNA genes using long-read sequencing.</title>
        <authorList>
            <person name="Singleton C.M."/>
            <person name="Petriglieri F."/>
            <person name="Kristensen J.M."/>
            <person name="Kirkegaard R.H."/>
            <person name="Michaelsen T.Y."/>
            <person name="Andersen M.H."/>
            <person name="Karst S.M."/>
            <person name="Dueholm M.S."/>
            <person name="Nielsen P.H."/>
            <person name="Albertsen M."/>
        </authorList>
    </citation>
    <scope>NUCLEOTIDE SEQUENCE [LARGE SCALE GENOMIC DNA]</scope>
    <source>
        <strain evidence="3">AalE_18-Q3-R2-46_BAT3C.188</strain>
        <strain evidence="4">Ega_18-Q3-R5-49_MAXAC.001</strain>
    </source>
</reference>
<evidence type="ECO:0000313" key="3">
    <source>
        <dbReference type="EMBL" id="MBK6299862.1"/>
    </source>
</evidence>
<name>A0A935M5P4_9MICO</name>
<feature type="domain" description="MDMPI C-terminal" evidence="1">
    <location>
        <begin position="157"/>
        <end position="244"/>
    </location>
</feature>
<dbReference type="GO" id="GO:0005886">
    <property type="term" value="C:plasma membrane"/>
    <property type="evidence" value="ECO:0007669"/>
    <property type="project" value="TreeGrafter"/>
</dbReference>
<dbReference type="EMBL" id="JADJIB010000003">
    <property type="protein sequence ID" value="MBK7273521.1"/>
    <property type="molecule type" value="Genomic_DNA"/>
</dbReference>
<dbReference type="Pfam" id="PF07398">
    <property type="entry name" value="MDMPI_C"/>
    <property type="match status" value="1"/>
</dbReference>
<protein>
    <submittedName>
        <fullName evidence="4">Maleylpyruvate isomerase family mycothiol-dependent enzyme</fullName>
    </submittedName>
</protein>
<dbReference type="Proteomes" id="UP000726105">
    <property type="component" value="Unassembled WGS sequence"/>
</dbReference>
<accession>A0A935M5P4</accession>
<dbReference type="NCBIfam" id="TIGR03083">
    <property type="entry name" value="maleylpyruvate isomerase family mycothiol-dependent enzyme"/>
    <property type="match status" value="1"/>
</dbReference>
<evidence type="ECO:0000259" key="2">
    <source>
        <dbReference type="Pfam" id="PF11716"/>
    </source>
</evidence>
<dbReference type="AlphaFoldDB" id="A0A935M5P4"/>
<dbReference type="PANTHER" id="PTHR40758:SF1">
    <property type="entry name" value="CONSERVED PROTEIN"/>
    <property type="match status" value="1"/>
</dbReference>
<evidence type="ECO:0000313" key="5">
    <source>
        <dbReference type="Proteomes" id="UP000718281"/>
    </source>
</evidence>
<sequence>MPASLSFAAYGEGIGNASAVVRANAVSAGLTAPVPSCPGWTVLDLVLHLGTAHRWASAIIEGVPQDRWPTEKSGRAEGLASGDVLEWFDDGMAHLLHVLASAPADLKAFFFLKDAGRPREAWARRQAHETTIHGVDAMAARLGRVPTASQTWVTAALAADGVDELLTGFVPRKSGKLRTAPGEPPLTVLVRATDIDRAWTLRVSADPVITTTGTRAQEEAHGIPDVVWEGTAAALYLGLWNRGDEITEIGETGERSFLDRWRTDQRVQWT</sequence>